<dbReference type="Proteomes" id="UP000566995">
    <property type="component" value="Unassembled WGS sequence"/>
</dbReference>
<dbReference type="Pfam" id="PF06429">
    <property type="entry name" value="Flg_bbr_C"/>
    <property type="match status" value="1"/>
</dbReference>
<dbReference type="GO" id="GO:0009425">
    <property type="term" value="C:bacterial-type flagellum basal body"/>
    <property type="evidence" value="ECO:0007669"/>
    <property type="project" value="UniProtKB-SubCell"/>
</dbReference>
<dbReference type="InterPro" id="IPR037925">
    <property type="entry name" value="FlgE/F/G-like"/>
</dbReference>
<feature type="domain" description="Flagellar basal body rod protein N-terminal" evidence="6">
    <location>
        <begin position="6"/>
        <end position="33"/>
    </location>
</feature>
<keyword evidence="10" id="KW-0966">Cell projection</keyword>
<feature type="domain" description="Flagellar basal-body/hook protein C-terminal" evidence="7">
    <location>
        <begin position="337"/>
        <end position="382"/>
    </location>
</feature>
<dbReference type="Pfam" id="PF00460">
    <property type="entry name" value="Flg_bb_rod"/>
    <property type="match status" value="1"/>
</dbReference>
<feature type="domain" description="Flagellar hook protein FlgE D2" evidence="8">
    <location>
        <begin position="143"/>
        <end position="264"/>
    </location>
</feature>
<reference evidence="10 11" key="1">
    <citation type="submission" date="2020-08" db="EMBL/GenBank/DDBJ databases">
        <title>Functional genomics of gut bacteria from endangered species of beetles.</title>
        <authorList>
            <person name="Carlos-Shanley C."/>
        </authorList>
    </citation>
    <scope>NUCLEOTIDE SEQUENCE [LARGE SCALE GENOMIC DNA]</scope>
    <source>
        <strain evidence="10 11">S00179</strain>
    </source>
</reference>
<dbReference type="PANTHER" id="PTHR30435">
    <property type="entry name" value="FLAGELLAR PROTEIN"/>
    <property type="match status" value="1"/>
</dbReference>
<dbReference type="NCBIfam" id="NF004238">
    <property type="entry name" value="PRK05682.1-1"/>
    <property type="match status" value="1"/>
</dbReference>
<comment type="similarity">
    <text evidence="2 5">Belongs to the flagella basal body rod proteins family.</text>
</comment>
<evidence type="ECO:0000313" key="11">
    <source>
        <dbReference type="Proteomes" id="UP000566995"/>
    </source>
</evidence>
<evidence type="ECO:0000256" key="1">
    <source>
        <dbReference type="ARBA" id="ARBA00004117"/>
    </source>
</evidence>
<dbReference type="Pfam" id="PF07559">
    <property type="entry name" value="FlgE_D2"/>
    <property type="match status" value="1"/>
</dbReference>
<evidence type="ECO:0000256" key="4">
    <source>
        <dbReference type="ARBA" id="ARBA00023143"/>
    </source>
</evidence>
<evidence type="ECO:0000256" key="5">
    <source>
        <dbReference type="RuleBase" id="RU362116"/>
    </source>
</evidence>
<evidence type="ECO:0000259" key="6">
    <source>
        <dbReference type="Pfam" id="PF00460"/>
    </source>
</evidence>
<dbReference type="RefSeq" id="WP_184592776.1">
    <property type="nucleotide sequence ID" value="NZ_JACHLI010000018.1"/>
</dbReference>
<keyword evidence="4 5" id="KW-0975">Bacterial flagellum</keyword>
<accession>A0A7W7KN03</accession>
<dbReference type="PANTHER" id="PTHR30435:SF1">
    <property type="entry name" value="FLAGELLAR HOOK PROTEIN FLGE"/>
    <property type="match status" value="1"/>
</dbReference>
<name>A0A7W7KN03_PSENT</name>
<evidence type="ECO:0000313" key="10">
    <source>
        <dbReference type="EMBL" id="MBB4865365.1"/>
    </source>
</evidence>
<dbReference type="InterPro" id="IPR010930">
    <property type="entry name" value="Flg_bb/hook_C_dom"/>
</dbReference>
<dbReference type="InterPro" id="IPR037058">
    <property type="entry name" value="Falgellar_hook_FlgE_sf"/>
</dbReference>
<comment type="caution">
    <text evidence="10">The sequence shown here is derived from an EMBL/GenBank/DDBJ whole genome shotgun (WGS) entry which is preliminary data.</text>
</comment>
<dbReference type="Gene3D" id="2.60.98.20">
    <property type="entry name" value="Flagellar hook protein FlgE"/>
    <property type="match status" value="1"/>
</dbReference>
<dbReference type="AlphaFoldDB" id="A0A7W7KN03"/>
<dbReference type="SUPFAM" id="SSF117143">
    <property type="entry name" value="Flagellar hook protein flgE"/>
    <property type="match status" value="1"/>
</dbReference>
<dbReference type="InterPro" id="IPR011491">
    <property type="entry name" value="FlgE_D2"/>
</dbReference>
<dbReference type="GO" id="GO:0009424">
    <property type="term" value="C:bacterial-type flagellum hook"/>
    <property type="evidence" value="ECO:0007669"/>
    <property type="project" value="TreeGrafter"/>
</dbReference>
<evidence type="ECO:0000256" key="2">
    <source>
        <dbReference type="ARBA" id="ARBA00009677"/>
    </source>
</evidence>
<keyword evidence="10" id="KW-0282">Flagellum</keyword>
<dbReference type="GO" id="GO:0071978">
    <property type="term" value="P:bacterial-type flagellum-dependent swarming motility"/>
    <property type="evidence" value="ECO:0007669"/>
    <property type="project" value="TreeGrafter"/>
</dbReference>
<gene>
    <name evidence="10" type="ORF">HNP46_004246</name>
</gene>
<evidence type="ECO:0000259" key="8">
    <source>
        <dbReference type="Pfam" id="PF07559"/>
    </source>
</evidence>
<evidence type="ECO:0000259" key="7">
    <source>
        <dbReference type="Pfam" id="PF06429"/>
    </source>
</evidence>
<comment type="subcellular location">
    <subcellularLocation>
        <location evidence="1 5">Bacterial flagellum basal body</location>
    </subcellularLocation>
</comment>
<dbReference type="NCBIfam" id="TIGR03506">
    <property type="entry name" value="FlgEFG_subfam"/>
    <property type="match status" value="1"/>
</dbReference>
<feature type="domain" description="Flagellar hook protein FlgE/F/G-like D1" evidence="9">
    <location>
        <begin position="76"/>
        <end position="127"/>
    </location>
</feature>
<proteinExistence type="inferred from homology"/>
<evidence type="ECO:0000259" key="9">
    <source>
        <dbReference type="Pfam" id="PF22692"/>
    </source>
</evidence>
<organism evidence="10 11">
    <name type="scientific">Pseudomonas nitroreducens</name>
    <dbReference type="NCBI Taxonomy" id="46680"/>
    <lineage>
        <taxon>Bacteria</taxon>
        <taxon>Pseudomonadati</taxon>
        <taxon>Pseudomonadota</taxon>
        <taxon>Gammaproteobacteria</taxon>
        <taxon>Pseudomonadales</taxon>
        <taxon>Pseudomonadaceae</taxon>
        <taxon>Pseudomonas</taxon>
    </lineage>
</organism>
<dbReference type="InterPro" id="IPR053967">
    <property type="entry name" value="LlgE_F_G-like_D1"/>
</dbReference>
<sequence>MGFAQALSGLNGSAKNLDVIGNNIANSQTYGFKSQSTQFADMYAGSKVGQGVQVAGIQQNFNNGNLETTGRGLDLAISGGGFFTFLQANGTVGYSRNGQVTRNVNGNLENAQGALLMGASGPIQVSTASMPSKATTSVSSVVNLDAGSDIITLPFDPTNPDTYSFSTVVNTYDSLGNMQTVNMNYVKTGVNQWEVYASMNGVASASGPQALNFTTNGTLTGYTPSNFQFAMTNGAANLDFSFDATGTTQFGSDFYNSSTKQDGYTNGDLVGISVDKSGNVVGNYSNQQTLILGTLQLANFLNPEGLNPIGNNMFAATNESGQALLGTAGVGQFGTVQSGMLEASNVDLTGELVKLIVAQRTYQANSSVVKTNDEVLQQAVNLRN</sequence>
<dbReference type="EMBL" id="JACHLI010000018">
    <property type="protein sequence ID" value="MBB4865365.1"/>
    <property type="molecule type" value="Genomic_DNA"/>
</dbReference>
<protein>
    <recommendedName>
        <fullName evidence="3 5">Flagellar hook protein FlgE</fullName>
    </recommendedName>
</protein>
<dbReference type="InterPro" id="IPR020013">
    <property type="entry name" value="Flagellar_FlgE/F/G"/>
</dbReference>
<dbReference type="Pfam" id="PF22692">
    <property type="entry name" value="LlgE_F_G_D1"/>
    <property type="match status" value="1"/>
</dbReference>
<dbReference type="GO" id="GO:0005829">
    <property type="term" value="C:cytosol"/>
    <property type="evidence" value="ECO:0007669"/>
    <property type="project" value="TreeGrafter"/>
</dbReference>
<keyword evidence="10" id="KW-0969">Cilium</keyword>
<evidence type="ECO:0000256" key="3">
    <source>
        <dbReference type="ARBA" id="ARBA00019015"/>
    </source>
</evidence>
<comment type="function">
    <text evidence="5">A flexible structure which links the flagellar filament to the drive apparatus in the basal body.</text>
</comment>
<dbReference type="InterPro" id="IPR001444">
    <property type="entry name" value="Flag_bb_rod_N"/>
</dbReference>